<keyword evidence="3" id="KW-1185">Reference proteome</keyword>
<proteinExistence type="predicted"/>
<dbReference type="AlphaFoldDB" id="A0A1A9VJ94"/>
<dbReference type="EnsemblMetazoa" id="GAUT039189-RA">
    <property type="protein sequence ID" value="GAUT039189-PA"/>
    <property type="gene ID" value="GAUT039189"/>
</dbReference>
<feature type="transmembrane region" description="Helical" evidence="1">
    <location>
        <begin position="25"/>
        <end position="45"/>
    </location>
</feature>
<keyword evidence="1" id="KW-1133">Transmembrane helix</keyword>
<protein>
    <submittedName>
        <fullName evidence="2">Uncharacterized protein</fullName>
    </submittedName>
</protein>
<reference evidence="2" key="1">
    <citation type="submission" date="2020-05" db="UniProtKB">
        <authorList>
            <consortium name="EnsemblMetazoa"/>
        </authorList>
    </citation>
    <scope>IDENTIFICATION</scope>
    <source>
        <strain evidence="2">TTRI</strain>
    </source>
</reference>
<sequence length="115" mass="12975">MSLKVGLSNLPTLHVNIVPMSSGWLAGWLVGWLAGSLAGWMAGWLNRCNESDYGKWKFVFPDNLSVIHLIVINIESLGDSSKDDFGKPSPNSQMCRYTDTPKLFYLLLLRILYFH</sequence>
<organism evidence="2 3">
    <name type="scientific">Glossina austeni</name>
    <name type="common">Savannah tsetse fly</name>
    <dbReference type="NCBI Taxonomy" id="7395"/>
    <lineage>
        <taxon>Eukaryota</taxon>
        <taxon>Metazoa</taxon>
        <taxon>Ecdysozoa</taxon>
        <taxon>Arthropoda</taxon>
        <taxon>Hexapoda</taxon>
        <taxon>Insecta</taxon>
        <taxon>Pterygota</taxon>
        <taxon>Neoptera</taxon>
        <taxon>Endopterygota</taxon>
        <taxon>Diptera</taxon>
        <taxon>Brachycera</taxon>
        <taxon>Muscomorpha</taxon>
        <taxon>Hippoboscoidea</taxon>
        <taxon>Glossinidae</taxon>
        <taxon>Glossina</taxon>
    </lineage>
</organism>
<evidence type="ECO:0000313" key="2">
    <source>
        <dbReference type="EnsemblMetazoa" id="GAUT039189-PA"/>
    </source>
</evidence>
<keyword evidence="1" id="KW-0812">Transmembrane</keyword>
<evidence type="ECO:0000313" key="3">
    <source>
        <dbReference type="Proteomes" id="UP000078200"/>
    </source>
</evidence>
<dbReference type="VEuPathDB" id="VectorBase:GAUT039189"/>
<keyword evidence="1" id="KW-0472">Membrane</keyword>
<dbReference type="Proteomes" id="UP000078200">
    <property type="component" value="Unassembled WGS sequence"/>
</dbReference>
<accession>A0A1A9VJ94</accession>
<evidence type="ECO:0000256" key="1">
    <source>
        <dbReference type="SAM" id="Phobius"/>
    </source>
</evidence>
<name>A0A1A9VJ94_GLOAU</name>